<evidence type="ECO:0000256" key="1">
    <source>
        <dbReference type="SAM" id="MobiDB-lite"/>
    </source>
</evidence>
<feature type="compositionally biased region" description="Low complexity" evidence="1">
    <location>
        <begin position="1"/>
        <end position="16"/>
    </location>
</feature>
<dbReference type="AlphaFoldDB" id="A0A9Q3L8N8"/>
<protein>
    <submittedName>
        <fullName evidence="2">Uncharacterized protein</fullName>
    </submittedName>
</protein>
<keyword evidence="3" id="KW-1185">Reference proteome</keyword>
<feature type="compositionally biased region" description="Polar residues" evidence="1">
    <location>
        <begin position="141"/>
        <end position="158"/>
    </location>
</feature>
<sequence>MPSTGSGASYNPSSSSQKVYRRDYGRSQSVTEGKGSVNGFQTHKSCHYEDDNTFLASNRAETATKSLSGHIQSQPEGLHQLIAAQSIPNPCRSVGKLHEISPYCEKVPGLFQHFQVTKWMESIYGKENNDSFNSRMKEKQPSTTQESAKNSPSSQKQQLKCEKSAKSSEQGQRQSTGYKTLQPGIQNPKDSAGCQGKCISDGQSNDGIAEKGGGQTQIS</sequence>
<feature type="region of interest" description="Disordered" evidence="1">
    <location>
        <begin position="1"/>
        <end position="43"/>
    </location>
</feature>
<proteinExistence type="predicted"/>
<feature type="compositionally biased region" description="Gly residues" evidence="1">
    <location>
        <begin position="210"/>
        <end position="219"/>
    </location>
</feature>
<dbReference type="EMBL" id="AVOT02156247">
    <property type="protein sequence ID" value="MBW0593724.1"/>
    <property type="molecule type" value="Genomic_DNA"/>
</dbReference>
<organism evidence="2 3">
    <name type="scientific">Austropuccinia psidii MF-1</name>
    <dbReference type="NCBI Taxonomy" id="1389203"/>
    <lineage>
        <taxon>Eukaryota</taxon>
        <taxon>Fungi</taxon>
        <taxon>Dikarya</taxon>
        <taxon>Basidiomycota</taxon>
        <taxon>Pucciniomycotina</taxon>
        <taxon>Pucciniomycetes</taxon>
        <taxon>Pucciniales</taxon>
        <taxon>Sphaerophragmiaceae</taxon>
        <taxon>Austropuccinia</taxon>
    </lineage>
</organism>
<dbReference type="Proteomes" id="UP000765509">
    <property type="component" value="Unassembled WGS sequence"/>
</dbReference>
<evidence type="ECO:0000313" key="2">
    <source>
        <dbReference type="EMBL" id="MBW0593724.1"/>
    </source>
</evidence>
<name>A0A9Q3L8N8_9BASI</name>
<reference evidence="2" key="1">
    <citation type="submission" date="2021-03" db="EMBL/GenBank/DDBJ databases">
        <title>Draft genome sequence of rust myrtle Austropuccinia psidii MF-1, a brazilian biotype.</title>
        <authorList>
            <person name="Quecine M.C."/>
            <person name="Pachon D.M.R."/>
            <person name="Bonatelli M.L."/>
            <person name="Correr F.H."/>
            <person name="Franceschini L.M."/>
            <person name="Leite T.F."/>
            <person name="Margarido G.R.A."/>
            <person name="Almeida C.A."/>
            <person name="Ferrarezi J.A."/>
            <person name="Labate C.A."/>
        </authorList>
    </citation>
    <scope>NUCLEOTIDE SEQUENCE</scope>
    <source>
        <strain evidence="2">MF-1</strain>
    </source>
</reference>
<feature type="region of interest" description="Disordered" evidence="1">
    <location>
        <begin position="128"/>
        <end position="219"/>
    </location>
</feature>
<feature type="compositionally biased region" description="Polar residues" evidence="1">
    <location>
        <begin position="167"/>
        <end position="189"/>
    </location>
</feature>
<accession>A0A9Q3L8N8</accession>
<comment type="caution">
    <text evidence="2">The sequence shown here is derived from an EMBL/GenBank/DDBJ whole genome shotgun (WGS) entry which is preliminary data.</text>
</comment>
<evidence type="ECO:0000313" key="3">
    <source>
        <dbReference type="Proteomes" id="UP000765509"/>
    </source>
</evidence>
<gene>
    <name evidence="2" type="ORF">O181_133439</name>
</gene>